<comment type="catalytic activity">
    <reaction evidence="8">
        <text>fluoride(in) = fluoride(out)</text>
        <dbReference type="Rhea" id="RHEA:76159"/>
        <dbReference type="ChEBI" id="CHEBI:17051"/>
    </reaction>
    <physiologicalReaction direction="left-to-right" evidence="8">
        <dbReference type="Rhea" id="RHEA:76160"/>
    </physiologicalReaction>
</comment>
<gene>
    <name evidence="11" type="ORF">EG850_06495</name>
</gene>
<evidence type="ECO:0000256" key="2">
    <source>
        <dbReference type="ARBA" id="ARBA00022475"/>
    </source>
</evidence>
<feature type="transmembrane region" description="Helical" evidence="10">
    <location>
        <begin position="119"/>
        <end position="141"/>
    </location>
</feature>
<reference evidence="11 12" key="1">
    <citation type="submission" date="2018-11" db="EMBL/GenBank/DDBJ databases">
        <title>YIM 102482-1 draft genome.</title>
        <authorList>
            <person name="Li G."/>
            <person name="Jiang Y."/>
        </authorList>
    </citation>
    <scope>NUCLEOTIDE SEQUENCE [LARGE SCALE GENOMIC DNA]</scope>
    <source>
        <strain evidence="11 12">YIM 102482-1</strain>
    </source>
</reference>
<keyword evidence="3 10" id="KW-0812">Transmembrane</keyword>
<proteinExistence type="inferred from homology"/>
<evidence type="ECO:0000256" key="1">
    <source>
        <dbReference type="ARBA" id="ARBA00004651"/>
    </source>
</evidence>
<feature type="transmembrane region" description="Helical" evidence="10">
    <location>
        <begin position="86"/>
        <end position="113"/>
    </location>
</feature>
<evidence type="ECO:0000256" key="4">
    <source>
        <dbReference type="ARBA" id="ARBA00022989"/>
    </source>
</evidence>
<evidence type="ECO:0000313" key="11">
    <source>
        <dbReference type="EMBL" id="RRJ87046.1"/>
    </source>
</evidence>
<keyword evidence="12" id="KW-1185">Reference proteome</keyword>
<evidence type="ECO:0000313" key="12">
    <source>
        <dbReference type="Proteomes" id="UP000274391"/>
    </source>
</evidence>
<comment type="function">
    <text evidence="9">Fluoride-specific ion channel. Important for reducing fluoride concentration in the cell, thus reducing its toxicity.</text>
</comment>
<keyword evidence="2 10" id="KW-1003">Cell membrane</keyword>
<feature type="transmembrane region" description="Helical" evidence="10">
    <location>
        <begin position="54"/>
        <end position="74"/>
    </location>
</feature>
<evidence type="ECO:0000256" key="7">
    <source>
        <dbReference type="ARBA" id="ARBA00035120"/>
    </source>
</evidence>
<keyword evidence="6" id="KW-0813">Transport</keyword>
<organism evidence="11 12">
    <name type="scientific">Gulosibacter macacae</name>
    <dbReference type="NCBI Taxonomy" id="2488791"/>
    <lineage>
        <taxon>Bacteria</taxon>
        <taxon>Bacillati</taxon>
        <taxon>Actinomycetota</taxon>
        <taxon>Actinomycetes</taxon>
        <taxon>Micrococcales</taxon>
        <taxon>Microbacteriaceae</taxon>
        <taxon>Gulosibacter</taxon>
    </lineage>
</organism>
<keyword evidence="6" id="KW-0407">Ion channel</keyword>
<evidence type="ECO:0000256" key="9">
    <source>
        <dbReference type="ARBA" id="ARBA00049940"/>
    </source>
</evidence>
<dbReference type="AlphaFoldDB" id="A0A3P3VZK1"/>
<sequence length="154" mass="16290">MTSLPRDQRTPWPRLLNGALLVFLGGMLGALLRISFTVDNLKFDDFIATDSTNLIGTMFANILGTFTLALIAGARAGQPATAKGDAAWLFFGVGLLGGFTSYSAVASIVAINLDHGNLLWLETGMLTVLFGLAAAALGWWLGRTFGRRANGGRA</sequence>
<dbReference type="RefSeq" id="WP_124971718.1">
    <property type="nucleotide sequence ID" value="NZ_RQVS01000006.1"/>
</dbReference>
<dbReference type="InterPro" id="IPR003691">
    <property type="entry name" value="FluC"/>
</dbReference>
<name>A0A3P3VZK1_9MICO</name>
<comment type="similarity">
    <text evidence="7 10">Belongs to the fluoride channel Fluc/FEX (TC 1.A.43) family.</text>
</comment>
<evidence type="ECO:0000256" key="3">
    <source>
        <dbReference type="ARBA" id="ARBA00022692"/>
    </source>
</evidence>
<keyword evidence="6" id="KW-0406">Ion transport</keyword>
<evidence type="ECO:0000256" key="8">
    <source>
        <dbReference type="ARBA" id="ARBA00035585"/>
    </source>
</evidence>
<evidence type="ECO:0000256" key="6">
    <source>
        <dbReference type="ARBA" id="ARBA00023303"/>
    </source>
</evidence>
<evidence type="ECO:0000256" key="5">
    <source>
        <dbReference type="ARBA" id="ARBA00023136"/>
    </source>
</evidence>
<keyword evidence="5 10" id="KW-0472">Membrane</keyword>
<dbReference type="OrthoDB" id="5148600at2"/>
<dbReference type="GO" id="GO:0005886">
    <property type="term" value="C:plasma membrane"/>
    <property type="evidence" value="ECO:0007669"/>
    <property type="project" value="UniProtKB-SubCell"/>
</dbReference>
<accession>A0A3P3VZK1</accession>
<dbReference type="GO" id="GO:0034220">
    <property type="term" value="P:monoatomic ion transmembrane transport"/>
    <property type="evidence" value="ECO:0007669"/>
    <property type="project" value="UniProtKB-KW"/>
</dbReference>
<dbReference type="Pfam" id="PF02537">
    <property type="entry name" value="CRCB"/>
    <property type="match status" value="1"/>
</dbReference>
<dbReference type="Proteomes" id="UP000274391">
    <property type="component" value="Unassembled WGS sequence"/>
</dbReference>
<comment type="subcellular location">
    <subcellularLocation>
        <location evidence="1">Cell membrane</location>
        <topology evidence="1">Multi-pass membrane protein</topology>
    </subcellularLocation>
</comment>
<dbReference type="EMBL" id="RQVS01000006">
    <property type="protein sequence ID" value="RRJ87046.1"/>
    <property type="molecule type" value="Genomic_DNA"/>
</dbReference>
<keyword evidence="4 10" id="KW-1133">Transmembrane helix</keyword>
<comment type="caution">
    <text evidence="11">The sequence shown here is derived from an EMBL/GenBank/DDBJ whole genome shotgun (WGS) entry which is preliminary data.</text>
</comment>
<evidence type="ECO:0000256" key="10">
    <source>
        <dbReference type="RuleBase" id="RU004340"/>
    </source>
</evidence>
<protein>
    <recommendedName>
        <fullName evidence="10">Fluoride-specific ion channel</fullName>
    </recommendedName>
</protein>
<feature type="transmembrane region" description="Helical" evidence="10">
    <location>
        <begin position="12"/>
        <end position="34"/>
    </location>
</feature>